<dbReference type="Pfam" id="PF13927">
    <property type="entry name" value="Ig_3"/>
    <property type="match status" value="1"/>
</dbReference>
<keyword evidence="5" id="KW-0393">Immunoglobulin domain</keyword>
<dbReference type="SUPFAM" id="SSF48726">
    <property type="entry name" value="Immunoglobulin"/>
    <property type="match status" value="1"/>
</dbReference>
<dbReference type="OrthoDB" id="643377at2759"/>
<dbReference type="PROSITE" id="PS50835">
    <property type="entry name" value="IG_LIKE"/>
    <property type="match status" value="1"/>
</dbReference>
<comment type="subcellular location">
    <subcellularLocation>
        <location evidence="1">Membrane</location>
        <topology evidence="1">Single-pass type I membrane protein</topology>
    </subcellularLocation>
</comment>
<protein>
    <submittedName>
        <fullName evidence="10">Ig-like domain-containing protein</fullName>
    </submittedName>
</protein>
<proteinExistence type="predicted"/>
<dbReference type="Gene3D" id="2.60.40.10">
    <property type="entry name" value="Immunoglobulins"/>
    <property type="match status" value="1"/>
</dbReference>
<keyword evidence="3" id="KW-1015">Disulfide bond</keyword>
<evidence type="ECO:0000256" key="6">
    <source>
        <dbReference type="SAM" id="Phobius"/>
    </source>
</evidence>
<evidence type="ECO:0000256" key="2">
    <source>
        <dbReference type="ARBA" id="ARBA00023136"/>
    </source>
</evidence>
<dbReference type="GO" id="GO:0050839">
    <property type="term" value="F:cell adhesion molecule binding"/>
    <property type="evidence" value="ECO:0007669"/>
    <property type="project" value="TreeGrafter"/>
</dbReference>
<organism evidence="10">
    <name type="scientific">Gongylonema pulchrum</name>
    <dbReference type="NCBI Taxonomy" id="637853"/>
    <lineage>
        <taxon>Eukaryota</taxon>
        <taxon>Metazoa</taxon>
        <taxon>Ecdysozoa</taxon>
        <taxon>Nematoda</taxon>
        <taxon>Chromadorea</taxon>
        <taxon>Rhabditida</taxon>
        <taxon>Spirurina</taxon>
        <taxon>Spiruromorpha</taxon>
        <taxon>Spiruroidea</taxon>
        <taxon>Gongylonematidae</taxon>
        <taxon>Gongylonema</taxon>
    </lineage>
</organism>
<evidence type="ECO:0000259" key="7">
    <source>
        <dbReference type="PROSITE" id="PS50835"/>
    </source>
</evidence>
<evidence type="ECO:0000256" key="5">
    <source>
        <dbReference type="ARBA" id="ARBA00023319"/>
    </source>
</evidence>
<evidence type="ECO:0000313" key="9">
    <source>
        <dbReference type="Proteomes" id="UP000271098"/>
    </source>
</evidence>
<evidence type="ECO:0000256" key="1">
    <source>
        <dbReference type="ARBA" id="ARBA00004479"/>
    </source>
</evidence>
<keyword evidence="6" id="KW-1133">Transmembrane helix</keyword>
<dbReference type="PANTHER" id="PTHR11640">
    <property type="entry name" value="NEPHRIN"/>
    <property type="match status" value="1"/>
</dbReference>
<dbReference type="GO" id="GO:0005911">
    <property type="term" value="C:cell-cell junction"/>
    <property type="evidence" value="ECO:0007669"/>
    <property type="project" value="TreeGrafter"/>
</dbReference>
<dbReference type="Proteomes" id="UP000271098">
    <property type="component" value="Unassembled WGS sequence"/>
</dbReference>
<feature type="transmembrane region" description="Helical" evidence="6">
    <location>
        <begin position="151"/>
        <end position="179"/>
    </location>
</feature>
<dbReference type="GO" id="GO:0098609">
    <property type="term" value="P:cell-cell adhesion"/>
    <property type="evidence" value="ECO:0007669"/>
    <property type="project" value="TreeGrafter"/>
</dbReference>
<dbReference type="SMART" id="SM00409">
    <property type="entry name" value="IG"/>
    <property type="match status" value="1"/>
</dbReference>
<keyword evidence="4" id="KW-0325">Glycoprotein</keyword>
<keyword evidence="9" id="KW-1185">Reference proteome</keyword>
<keyword evidence="6" id="KW-0812">Transmembrane</keyword>
<sequence length="280" mass="31560">IFQDFACGPVITAPLQESLQINEGEAASLLCVVWGDPAPTVQWHRDGSAQLLYSDGNRILLEAVVSSNGTSYHLLHIRQTISDDQTTYWCKVTTGFVTRAKRFDLRIRPVRLSTNTNNNGPILPNPSESNTGIPDYPADSNLWTIQKSQRFWQLMLLIILLFAVLLFFVACYVFCVYWFRIHGHYRRGDHSKTSDEEEPLYRCIASKPRTRTTAVATISVSGEYSEEMLQAHNLKNRLLRNEEPHKGTAFSRSCGGLARKAPLAQCDRDTSVLPIVQTSL</sequence>
<dbReference type="InterPro" id="IPR007110">
    <property type="entry name" value="Ig-like_dom"/>
</dbReference>
<dbReference type="EMBL" id="UYRT01006081">
    <property type="protein sequence ID" value="VDK39874.1"/>
    <property type="molecule type" value="Genomic_DNA"/>
</dbReference>
<dbReference type="PANTHER" id="PTHR11640:SF164">
    <property type="entry name" value="MAM DOMAIN-CONTAINING GLYCOSYLPHOSPHATIDYLINOSITOL ANCHOR PROTEIN 1"/>
    <property type="match status" value="1"/>
</dbReference>
<dbReference type="InterPro" id="IPR013783">
    <property type="entry name" value="Ig-like_fold"/>
</dbReference>
<reference evidence="10" key="1">
    <citation type="submission" date="2016-06" db="UniProtKB">
        <authorList>
            <consortium name="WormBaseParasite"/>
        </authorList>
    </citation>
    <scope>IDENTIFICATION</scope>
</reference>
<evidence type="ECO:0000256" key="3">
    <source>
        <dbReference type="ARBA" id="ARBA00023157"/>
    </source>
</evidence>
<accession>A0A183D474</accession>
<reference evidence="8 9" key="2">
    <citation type="submission" date="2018-11" db="EMBL/GenBank/DDBJ databases">
        <authorList>
            <consortium name="Pathogen Informatics"/>
        </authorList>
    </citation>
    <scope>NUCLEOTIDE SEQUENCE [LARGE SCALE GENOMIC DNA]</scope>
</reference>
<evidence type="ECO:0000256" key="4">
    <source>
        <dbReference type="ARBA" id="ARBA00023180"/>
    </source>
</evidence>
<dbReference type="AlphaFoldDB" id="A0A183D474"/>
<gene>
    <name evidence="8" type="ORF">GPUH_LOCUS3515</name>
</gene>
<name>A0A183D474_9BILA</name>
<evidence type="ECO:0000313" key="8">
    <source>
        <dbReference type="EMBL" id="VDK39874.1"/>
    </source>
</evidence>
<dbReference type="InterPro" id="IPR003599">
    <property type="entry name" value="Ig_sub"/>
</dbReference>
<dbReference type="GO" id="GO:0005886">
    <property type="term" value="C:plasma membrane"/>
    <property type="evidence" value="ECO:0007669"/>
    <property type="project" value="TreeGrafter"/>
</dbReference>
<keyword evidence="2 6" id="KW-0472">Membrane</keyword>
<feature type="domain" description="Ig-like" evidence="7">
    <location>
        <begin position="9"/>
        <end position="104"/>
    </location>
</feature>
<evidence type="ECO:0000313" key="10">
    <source>
        <dbReference type="WBParaSite" id="GPUH_0000352101-mRNA-1"/>
    </source>
</evidence>
<dbReference type="InterPro" id="IPR051275">
    <property type="entry name" value="Cell_adhesion_signaling"/>
</dbReference>
<dbReference type="InterPro" id="IPR036179">
    <property type="entry name" value="Ig-like_dom_sf"/>
</dbReference>
<dbReference type="WBParaSite" id="GPUH_0000352101-mRNA-1">
    <property type="protein sequence ID" value="GPUH_0000352101-mRNA-1"/>
    <property type="gene ID" value="GPUH_0000352101"/>
</dbReference>